<dbReference type="SUPFAM" id="SSF53474">
    <property type="entry name" value="alpha/beta-Hydrolases"/>
    <property type="match status" value="1"/>
</dbReference>
<dbReference type="Gene3D" id="3.40.50.1820">
    <property type="entry name" value="alpha/beta hydrolase"/>
    <property type="match status" value="1"/>
</dbReference>
<reference evidence="3 4" key="1">
    <citation type="journal article" date="2018" name="Int. J. Syst. Evol. Microbiol.">
        <title>Planococcus salinus sp. nov., a moderately halophilic bacterium isolated from a saline-alkali soil.</title>
        <authorList>
            <person name="Gan L."/>
        </authorList>
    </citation>
    <scope>NUCLEOTIDE SEQUENCE [LARGE SCALE GENOMIC DNA]</scope>
    <source>
        <strain evidence="3 4">LCB217</strain>
    </source>
</reference>
<proteinExistence type="predicted"/>
<dbReference type="OrthoDB" id="9815425at2"/>
<dbReference type="Proteomes" id="UP000275473">
    <property type="component" value="Unassembled WGS sequence"/>
</dbReference>
<comment type="caution">
    <text evidence="3">The sequence shown here is derived from an EMBL/GenBank/DDBJ whole genome shotgun (WGS) entry which is preliminary data.</text>
</comment>
<feature type="domain" description="BD-FAE-like" evidence="2">
    <location>
        <begin position="61"/>
        <end position="263"/>
    </location>
</feature>
<keyword evidence="1 3" id="KW-0378">Hydrolase</keyword>
<dbReference type="PANTHER" id="PTHR48081:SF6">
    <property type="entry name" value="PEPTIDASE S9 PROLYL OLIGOPEPTIDASE CATALYTIC DOMAIN-CONTAINING PROTEIN"/>
    <property type="match status" value="1"/>
</dbReference>
<gene>
    <name evidence="3" type="ORF">EEX84_15530</name>
</gene>
<accession>A0A3M8P4S4</accession>
<protein>
    <submittedName>
        <fullName evidence="3">Alpha/beta hydrolase</fullName>
    </submittedName>
</protein>
<organism evidence="3 4">
    <name type="scientific">Planococcus salinus</name>
    <dbReference type="NCBI Taxonomy" id="1848460"/>
    <lineage>
        <taxon>Bacteria</taxon>
        <taxon>Bacillati</taxon>
        <taxon>Bacillota</taxon>
        <taxon>Bacilli</taxon>
        <taxon>Bacillales</taxon>
        <taxon>Caryophanaceae</taxon>
        <taxon>Planococcus</taxon>
    </lineage>
</organism>
<dbReference type="GO" id="GO:0016787">
    <property type="term" value="F:hydrolase activity"/>
    <property type="evidence" value="ECO:0007669"/>
    <property type="project" value="UniProtKB-KW"/>
</dbReference>
<dbReference type="PANTHER" id="PTHR48081">
    <property type="entry name" value="AB HYDROLASE SUPERFAMILY PROTEIN C4A8.06C"/>
    <property type="match status" value="1"/>
</dbReference>
<evidence type="ECO:0000313" key="3">
    <source>
        <dbReference type="EMBL" id="RNF38214.1"/>
    </source>
</evidence>
<dbReference type="InterPro" id="IPR050300">
    <property type="entry name" value="GDXG_lipolytic_enzyme"/>
</dbReference>
<evidence type="ECO:0000313" key="4">
    <source>
        <dbReference type="Proteomes" id="UP000275473"/>
    </source>
</evidence>
<dbReference type="RefSeq" id="WP_123166565.1">
    <property type="nucleotide sequence ID" value="NZ_RIAX01000019.1"/>
</dbReference>
<keyword evidence="4" id="KW-1185">Reference proteome</keyword>
<sequence>MTNKKQICKYTKWAVPFFLIAILIAVTLFEPTASPHNASASKQTVNVIKDLAYSKEDKGFLDIYYPAEVNESMPVILWIHGGGYIGGSKESRQHYAMTLAADGYVVANMDYALAPMHQYPTPIFQANEALEYLKLHAPQYGGDMNRIFIGGDSAGAQLSSQLAAVLTNEKLAAAMEIQPAVEESQLRGAILFCGLYNMDTVRATGFPNIELFLTAYTGAEPFESFSDIDELSTVSHITPDYPPVFITVGDADPFASQSVELVQVLNTHQVPVDSVFFDGTYKNLAHEYQYVLDTIDAQQTLEKTLEFLSLNGM</sequence>
<dbReference type="Pfam" id="PF20434">
    <property type="entry name" value="BD-FAE"/>
    <property type="match status" value="1"/>
</dbReference>
<dbReference type="InterPro" id="IPR029058">
    <property type="entry name" value="AB_hydrolase_fold"/>
</dbReference>
<dbReference type="AlphaFoldDB" id="A0A3M8P4S4"/>
<dbReference type="EMBL" id="RIAX01000019">
    <property type="protein sequence ID" value="RNF38214.1"/>
    <property type="molecule type" value="Genomic_DNA"/>
</dbReference>
<name>A0A3M8P4S4_9BACL</name>
<dbReference type="InterPro" id="IPR049492">
    <property type="entry name" value="BD-FAE-like_dom"/>
</dbReference>
<evidence type="ECO:0000259" key="2">
    <source>
        <dbReference type="Pfam" id="PF20434"/>
    </source>
</evidence>
<evidence type="ECO:0000256" key="1">
    <source>
        <dbReference type="ARBA" id="ARBA00022801"/>
    </source>
</evidence>